<sequence>MYPLLGCQLGTVLVTWSAGIVCEQSLGGGWPFVFYLYGGVGVAWSLGWLAVVHESPDIHPRISRAERKYIEGNVGQQSSVANQEQGKASLGRILRSPAFIAIVFAHFAQDWGLFALTTCLPSFMQHILKYDLQEVSLVV</sequence>
<dbReference type="Pfam" id="PF07690">
    <property type="entry name" value="MFS_1"/>
    <property type="match status" value="1"/>
</dbReference>
<keyword evidence="7" id="KW-1185">Reference proteome</keyword>
<keyword evidence="4 5" id="KW-0472">Membrane</keyword>
<accession>A0AAV4FBA3</accession>
<dbReference type="InterPro" id="IPR050382">
    <property type="entry name" value="MFS_Na/Anion_cotransporter"/>
</dbReference>
<dbReference type="AlphaFoldDB" id="A0AAV4FBA3"/>
<dbReference type="SUPFAM" id="SSF103473">
    <property type="entry name" value="MFS general substrate transporter"/>
    <property type="match status" value="1"/>
</dbReference>
<dbReference type="GO" id="GO:0022857">
    <property type="term" value="F:transmembrane transporter activity"/>
    <property type="evidence" value="ECO:0007669"/>
    <property type="project" value="InterPro"/>
</dbReference>
<feature type="transmembrane region" description="Helical" evidence="5">
    <location>
        <begin position="32"/>
        <end position="52"/>
    </location>
</feature>
<dbReference type="PANTHER" id="PTHR11662">
    <property type="entry name" value="SOLUTE CARRIER FAMILY 17"/>
    <property type="match status" value="1"/>
</dbReference>
<evidence type="ECO:0000256" key="5">
    <source>
        <dbReference type="SAM" id="Phobius"/>
    </source>
</evidence>
<proteinExistence type="predicted"/>
<dbReference type="Gene3D" id="1.20.1250.20">
    <property type="entry name" value="MFS general substrate transporter like domains"/>
    <property type="match status" value="1"/>
</dbReference>
<protein>
    <submittedName>
        <fullName evidence="6">Vesicular glutamate transporter 1</fullName>
    </submittedName>
</protein>
<evidence type="ECO:0000256" key="3">
    <source>
        <dbReference type="ARBA" id="ARBA00022989"/>
    </source>
</evidence>
<comment type="subcellular location">
    <subcellularLocation>
        <location evidence="1">Membrane</location>
        <topology evidence="1">Multi-pass membrane protein</topology>
    </subcellularLocation>
</comment>
<dbReference type="InterPro" id="IPR011701">
    <property type="entry name" value="MFS"/>
</dbReference>
<comment type="caution">
    <text evidence="6">The sequence shown here is derived from an EMBL/GenBank/DDBJ whole genome shotgun (WGS) entry which is preliminary data.</text>
</comment>
<evidence type="ECO:0000256" key="1">
    <source>
        <dbReference type="ARBA" id="ARBA00004141"/>
    </source>
</evidence>
<dbReference type="EMBL" id="BMAT01004227">
    <property type="protein sequence ID" value="GFR70643.1"/>
    <property type="molecule type" value="Genomic_DNA"/>
</dbReference>
<evidence type="ECO:0000256" key="2">
    <source>
        <dbReference type="ARBA" id="ARBA00022692"/>
    </source>
</evidence>
<dbReference type="PANTHER" id="PTHR11662:SF399">
    <property type="entry name" value="FI19708P1-RELATED"/>
    <property type="match status" value="1"/>
</dbReference>
<evidence type="ECO:0000313" key="6">
    <source>
        <dbReference type="EMBL" id="GFR70643.1"/>
    </source>
</evidence>
<keyword evidence="3 5" id="KW-1133">Transmembrane helix</keyword>
<dbReference type="GO" id="GO:0006820">
    <property type="term" value="P:monoatomic anion transport"/>
    <property type="evidence" value="ECO:0007669"/>
    <property type="project" value="TreeGrafter"/>
</dbReference>
<dbReference type="InterPro" id="IPR036259">
    <property type="entry name" value="MFS_trans_sf"/>
</dbReference>
<gene>
    <name evidence="6" type="ORF">ElyMa_002077500</name>
</gene>
<organism evidence="6 7">
    <name type="scientific">Elysia marginata</name>
    <dbReference type="NCBI Taxonomy" id="1093978"/>
    <lineage>
        <taxon>Eukaryota</taxon>
        <taxon>Metazoa</taxon>
        <taxon>Spiralia</taxon>
        <taxon>Lophotrochozoa</taxon>
        <taxon>Mollusca</taxon>
        <taxon>Gastropoda</taxon>
        <taxon>Heterobranchia</taxon>
        <taxon>Euthyneura</taxon>
        <taxon>Panpulmonata</taxon>
        <taxon>Sacoglossa</taxon>
        <taxon>Placobranchoidea</taxon>
        <taxon>Plakobranchidae</taxon>
        <taxon>Elysia</taxon>
    </lineage>
</organism>
<name>A0AAV4FBA3_9GAST</name>
<dbReference type="Proteomes" id="UP000762676">
    <property type="component" value="Unassembled WGS sequence"/>
</dbReference>
<evidence type="ECO:0000313" key="7">
    <source>
        <dbReference type="Proteomes" id="UP000762676"/>
    </source>
</evidence>
<dbReference type="GO" id="GO:0016020">
    <property type="term" value="C:membrane"/>
    <property type="evidence" value="ECO:0007669"/>
    <property type="project" value="UniProtKB-SubCell"/>
</dbReference>
<reference evidence="6 7" key="1">
    <citation type="journal article" date="2021" name="Elife">
        <title>Chloroplast acquisition without the gene transfer in kleptoplastic sea slugs, Plakobranchus ocellatus.</title>
        <authorList>
            <person name="Maeda T."/>
            <person name="Takahashi S."/>
            <person name="Yoshida T."/>
            <person name="Shimamura S."/>
            <person name="Takaki Y."/>
            <person name="Nagai Y."/>
            <person name="Toyoda A."/>
            <person name="Suzuki Y."/>
            <person name="Arimoto A."/>
            <person name="Ishii H."/>
            <person name="Satoh N."/>
            <person name="Nishiyama T."/>
            <person name="Hasebe M."/>
            <person name="Maruyama T."/>
            <person name="Minagawa J."/>
            <person name="Obokata J."/>
            <person name="Shigenobu S."/>
        </authorList>
    </citation>
    <scope>NUCLEOTIDE SEQUENCE [LARGE SCALE GENOMIC DNA]</scope>
</reference>
<keyword evidence="2 5" id="KW-0812">Transmembrane</keyword>
<evidence type="ECO:0000256" key="4">
    <source>
        <dbReference type="ARBA" id="ARBA00023136"/>
    </source>
</evidence>